<dbReference type="GO" id="GO:0003677">
    <property type="term" value="F:DNA binding"/>
    <property type="evidence" value="ECO:0007669"/>
    <property type="project" value="UniProtKB-KW"/>
</dbReference>
<reference evidence="7 10" key="1">
    <citation type="submission" date="2020-08" db="EMBL/GenBank/DDBJ databases">
        <title>Genomic Encyclopedia of Type Strains, Phase IV (KMG-IV): sequencing the most valuable type-strain genomes for metagenomic binning, comparative biology and taxonomic classification.</title>
        <authorList>
            <person name="Goeker M."/>
        </authorList>
    </citation>
    <scope>NUCLEOTIDE SEQUENCE [LARGE SCALE GENOMIC DNA]</scope>
    <source>
        <strain evidence="7 10">DSM 27471</strain>
    </source>
</reference>
<dbReference type="InterPro" id="IPR047952">
    <property type="entry name" value="Transpos_IS4"/>
</dbReference>
<dbReference type="GO" id="GO:0006313">
    <property type="term" value="P:DNA transposition"/>
    <property type="evidence" value="ECO:0007669"/>
    <property type="project" value="InterPro"/>
</dbReference>
<proteinExistence type="inferred from homology"/>
<protein>
    <recommendedName>
        <fullName evidence="6">Transposase IS4-like domain-containing protein</fullName>
    </recommendedName>
</protein>
<dbReference type="InterPro" id="IPR002559">
    <property type="entry name" value="Transposase_11"/>
</dbReference>
<dbReference type="InterPro" id="IPR012337">
    <property type="entry name" value="RNaseH-like_sf"/>
</dbReference>
<gene>
    <name evidence="7" type="ORF">FHX64_000077</name>
    <name evidence="8" type="ORF">FHX64_000403</name>
    <name evidence="9" type="ORF">FHX64_000793</name>
</gene>
<keyword evidence="5" id="KW-0812">Transmembrane</keyword>
<accession>A0A7W5H0T9</accession>
<evidence type="ECO:0000313" key="7">
    <source>
        <dbReference type="EMBL" id="MBB3185914.1"/>
    </source>
</evidence>
<dbReference type="AlphaFoldDB" id="A0A7W5H0T9"/>
<keyword evidence="2" id="KW-0815">Transposition</keyword>
<organism evidence="7 10">
    <name type="scientific">Microbacter margulisiae</name>
    <dbReference type="NCBI Taxonomy" id="1350067"/>
    <lineage>
        <taxon>Bacteria</taxon>
        <taxon>Pseudomonadati</taxon>
        <taxon>Bacteroidota</taxon>
        <taxon>Bacteroidia</taxon>
        <taxon>Bacteroidales</taxon>
        <taxon>Porphyromonadaceae</taxon>
        <taxon>Microbacter</taxon>
    </lineage>
</organism>
<keyword evidence="5" id="KW-0472">Membrane</keyword>
<evidence type="ECO:0000313" key="9">
    <source>
        <dbReference type="EMBL" id="MBB3186630.1"/>
    </source>
</evidence>
<keyword evidence="3" id="KW-0238">DNA-binding</keyword>
<dbReference type="PANTHER" id="PTHR33258:SF1">
    <property type="entry name" value="TRANSPOSASE INSL FOR INSERTION SEQUENCE ELEMENT IS186A-RELATED"/>
    <property type="match status" value="1"/>
</dbReference>
<dbReference type="EMBL" id="JACHYB010000001">
    <property type="protein sequence ID" value="MBB3186240.1"/>
    <property type="molecule type" value="Genomic_DNA"/>
</dbReference>
<dbReference type="NCBIfam" id="NF033592">
    <property type="entry name" value="transpos_IS4_1"/>
    <property type="match status" value="1"/>
</dbReference>
<evidence type="ECO:0000256" key="2">
    <source>
        <dbReference type="ARBA" id="ARBA00022578"/>
    </source>
</evidence>
<dbReference type="RefSeq" id="WP_183411863.1">
    <property type="nucleotide sequence ID" value="NZ_JACHYB010000001.1"/>
</dbReference>
<sequence>MHPNKSIKNITVKELLSVIPDEKISTLAANTHVDYCTKVLYGRSMFYMILYSLLESDRTSLRTMEDIFNSVKFKFLFNLDQSKTVRYSSISERLSIMDVSFFEKLFEHFYNQLSQLYSQQELDKYNLVRVDSTMVAETSSRLSQGMRVGKIGNKKVTKKQAKFTVAFEGILPCNVELFLDQSQLNECLTIPQVIKDHAHKYKQQVYVFDRGVNKRSVFDELQSDTIDFVTRLNPGASYQSVEVLEQGDRLIGDLKLLKDEIVYLYTRVNNRKTRELTRETFRLITTENKDGETLLFLTNLKGETAENITALYRKRWDIEVFFRFIKQELNFSHFMSTNENGIKIILYMTLILSMLLLIYKRLNNVGYKTAKRRFGIELDELIIALIVRFCGGDPSLVFR</sequence>
<comment type="similarity">
    <text evidence="1">Belongs to the transposase 11 family.</text>
</comment>
<keyword evidence="4" id="KW-0233">DNA recombination</keyword>
<dbReference type="SUPFAM" id="SSF53098">
    <property type="entry name" value="Ribonuclease H-like"/>
    <property type="match status" value="1"/>
</dbReference>
<feature type="transmembrane region" description="Helical" evidence="5">
    <location>
        <begin position="344"/>
        <end position="362"/>
    </location>
</feature>
<evidence type="ECO:0000256" key="1">
    <source>
        <dbReference type="ARBA" id="ARBA00010075"/>
    </source>
</evidence>
<dbReference type="Proteomes" id="UP000544222">
    <property type="component" value="Unassembled WGS sequence"/>
</dbReference>
<dbReference type="EMBL" id="JACHYB010000001">
    <property type="protein sequence ID" value="MBB3185914.1"/>
    <property type="molecule type" value="Genomic_DNA"/>
</dbReference>
<keyword evidence="10" id="KW-1185">Reference proteome</keyword>
<comment type="caution">
    <text evidence="7">The sequence shown here is derived from an EMBL/GenBank/DDBJ whole genome shotgun (WGS) entry which is preliminary data.</text>
</comment>
<evidence type="ECO:0000259" key="6">
    <source>
        <dbReference type="Pfam" id="PF01609"/>
    </source>
</evidence>
<feature type="domain" description="Transposase IS4-like" evidence="6">
    <location>
        <begin position="130"/>
        <end position="355"/>
    </location>
</feature>
<evidence type="ECO:0000313" key="10">
    <source>
        <dbReference type="Proteomes" id="UP000544222"/>
    </source>
</evidence>
<dbReference type="Gene3D" id="3.90.350.10">
    <property type="entry name" value="Transposase Inhibitor Protein From Tn5, Chain A, domain 1"/>
    <property type="match status" value="1"/>
</dbReference>
<evidence type="ECO:0000256" key="5">
    <source>
        <dbReference type="SAM" id="Phobius"/>
    </source>
</evidence>
<dbReference type="EMBL" id="JACHYB010000001">
    <property type="protein sequence ID" value="MBB3186630.1"/>
    <property type="molecule type" value="Genomic_DNA"/>
</dbReference>
<evidence type="ECO:0000256" key="4">
    <source>
        <dbReference type="ARBA" id="ARBA00023172"/>
    </source>
</evidence>
<dbReference type="Pfam" id="PF01609">
    <property type="entry name" value="DDE_Tnp_1"/>
    <property type="match status" value="1"/>
</dbReference>
<evidence type="ECO:0000313" key="8">
    <source>
        <dbReference type="EMBL" id="MBB3186240.1"/>
    </source>
</evidence>
<dbReference type="PANTHER" id="PTHR33258">
    <property type="entry name" value="TRANSPOSASE INSL FOR INSERTION SEQUENCE ELEMENT IS186A-RELATED"/>
    <property type="match status" value="1"/>
</dbReference>
<keyword evidence="5" id="KW-1133">Transmembrane helix</keyword>
<evidence type="ECO:0000256" key="3">
    <source>
        <dbReference type="ARBA" id="ARBA00023125"/>
    </source>
</evidence>
<dbReference type="GO" id="GO:0004803">
    <property type="term" value="F:transposase activity"/>
    <property type="evidence" value="ECO:0007669"/>
    <property type="project" value="InterPro"/>
</dbReference>
<name>A0A7W5H0T9_9PORP</name>